<feature type="compositionally biased region" description="Basic and acidic residues" evidence="3">
    <location>
        <begin position="66"/>
        <end position="75"/>
    </location>
</feature>
<accession>A0A833QIE4</accession>
<dbReference type="InterPro" id="IPR040389">
    <property type="entry name" value="SMR"/>
</dbReference>
<dbReference type="PANTHER" id="PTHR33142:SF15">
    <property type="entry name" value="CYCLIN-DEPENDENT PROTEIN KINASE INHIBITOR SMR4"/>
    <property type="match status" value="1"/>
</dbReference>
<evidence type="ECO:0000313" key="5">
    <source>
        <dbReference type="Proteomes" id="UP000623129"/>
    </source>
</evidence>
<organism evidence="4 5">
    <name type="scientific">Carex littledalei</name>
    <dbReference type="NCBI Taxonomy" id="544730"/>
    <lineage>
        <taxon>Eukaryota</taxon>
        <taxon>Viridiplantae</taxon>
        <taxon>Streptophyta</taxon>
        <taxon>Embryophyta</taxon>
        <taxon>Tracheophyta</taxon>
        <taxon>Spermatophyta</taxon>
        <taxon>Magnoliopsida</taxon>
        <taxon>Liliopsida</taxon>
        <taxon>Poales</taxon>
        <taxon>Cyperaceae</taxon>
        <taxon>Cyperoideae</taxon>
        <taxon>Cariceae</taxon>
        <taxon>Carex</taxon>
        <taxon>Carex subgen. Euthyceras</taxon>
    </lineage>
</organism>
<dbReference type="GO" id="GO:0032875">
    <property type="term" value="P:regulation of DNA endoreduplication"/>
    <property type="evidence" value="ECO:0007669"/>
    <property type="project" value="InterPro"/>
</dbReference>
<sequence length="75" mass="8659">MEKRKDESENQGCETPKREINTIPLHCPAAPRKKKHVLSKKKRDPPKNGYFQPPSDLESLFVRKPRREDSASAKC</sequence>
<gene>
    <name evidence="4" type="ORF">FCM35_KLT14198</name>
</gene>
<dbReference type="GO" id="GO:0005634">
    <property type="term" value="C:nucleus"/>
    <property type="evidence" value="ECO:0007669"/>
    <property type="project" value="TreeGrafter"/>
</dbReference>
<evidence type="ECO:0000313" key="4">
    <source>
        <dbReference type="EMBL" id="KAF3321982.1"/>
    </source>
</evidence>
<feature type="compositionally biased region" description="Basic residues" evidence="3">
    <location>
        <begin position="31"/>
        <end position="44"/>
    </location>
</feature>
<feature type="region of interest" description="Disordered" evidence="3">
    <location>
        <begin position="1"/>
        <end position="75"/>
    </location>
</feature>
<dbReference type="EMBL" id="SWLB01000026">
    <property type="protein sequence ID" value="KAF3321982.1"/>
    <property type="molecule type" value="Genomic_DNA"/>
</dbReference>
<protein>
    <submittedName>
        <fullName evidence="4">Uncharacterized protein</fullName>
    </submittedName>
</protein>
<evidence type="ECO:0000256" key="3">
    <source>
        <dbReference type="SAM" id="MobiDB-lite"/>
    </source>
</evidence>
<evidence type="ECO:0000256" key="2">
    <source>
        <dbReference type="ARBA" id="ARBA00023306"/>
    </source>
</evidence>
<reference evidence="4" key="1">
    <citation type="submission" date="2020-01" db="EMBL/GenBank/DDBJ databases">
        <title>Genome sequence of Kobresia littledalei, the first chromosome-level genome in the family Cyperaceae.</title>
        <authorList>
            <person name="Qu G."/>
        </authorList>
    </citation>
    <scope>NUCLEOTIDE SEQUENCE</scope>
    <source>
        <strain evidence="4">C.B.Clarke</strain>
        <tissue evidence="4">Leaf</tissue>
    </source>
</reference>
<dbReference type="PANTHER" id="PTHR33142">
    <property type="entry name" value="CYCLIN-DEPENDENT PROTEIN KINASE INHIBITOR SMR13"/>
    <property type="match status" value="1"/>
</dbReference>
<dbReference type="Proteomes" id="UP000623129">
    <property type="component" value="Unassembled WGS sequence"/>
</dbReference>
<dbReference type="GO" id="GO:0004860">
    <property type="term" value="F:protein kinase inhibitor activity"/>
    <property type="evidence" value="ECO:0007669"/>
    <property type="project" value="UniProtKB-KW"/>
</dbReference>
<keyword evidence="1" id="KW-0649">Protein kinase inhibitor</keyword>
<keyword evidence="5" id="KW-1185">Reference proteome</keyword>
<proteinExistence type="predicted"/>
<keyword evidence="2" id="KW-0131">Cell cycle</keyword>
<comment type="caution">
    <text evidence="4">The sequence shown here is derived from an EMBL/GenBank/DDBJ whole genome shotgun (WGS) entry which is preliminary data.</text>
</comment>
<name>A0A833QIE4_9POAL</name>
<dbReference type="OrthoDB" id="650965at2759"/>
<dbReference type="AlphaFoldDB" id="A0A833QIE4"/>
<evidence type="ECO:0000256" key="1">
    <source>
        <dbReference type="ARBA" id="ARBA00023013"/>
    </source>
</evidence>